<gene>
    <name evidence="2" type="primary">LOC112278444</name>
</gene>
<evidence type="ECO:0000256" key="1">
    <source>
        <dbReference type="SAM" id="MobiDB-lite"/>
    </source>
</evidence>
<dbReference type="Gramene" id="Pp3c27_8710V3.2">
    <property type="protein sequence ID" value="PAC:32951850.CDS.1"/>
    <property type="gene ID" value="Pp3c27_8710"/>
</dbReference>
<accession>A0A7I3ZPW5</accession>
<feature type="compositionally biased region" description="Polar residues" evidence="1">
    <location>
        <begin position="10"/>
        <end position="25"/>
    </location>
</feature>
<keyword evidence="3" id="KW-1185">Reference proteome</keyword>
<organism evidence="2 3">
    <name type="scientific">Physcomitrium patens</name>
    <name type="common">Spreading-leaved earth moss</name>
    <name type="synonym">Physcomitrella patens</name>
    <dbReference type="NCBI Taxonomy" id="3218"/>
    <lineage>
        <taxon>Eukaryota</taxon>
        <taxon>Viridiplantae</taxon>
        <taxon>Streptophyta</taxon>
        <taxon>Embryophyta</taxon>
        <taxon>Bryophyta</taxon>
        <taxon>Bryophytina</taxon>
        <taxon>Bryopsida</taxon>
        <taxon>Funariidae</taxon>
        <taxon>Funariales</taxon>
        <taxon>Funariaceae</taxon>
        <taxon>Physcomitrium</taxon>
    </lineage>
</organism>
<reference evidence="2" key="3">
    <citation type="submission" date="2020-12" db="UniProtKB">
        <authorList>
            <consortium name="EnsemblPlants"/>
        </authorList>
    </citation>
    <scope>IDENTIFICATION</scope>
</reference>
<evidence type="ECO:0000313" key="2">
    <source>
        <dbReference type="EnsemblPlants" id="PAC:32951850.CDS.1"/>
    </source>
</evidence>
<feature type="region of interest" description="Disordered" evidence="1">
    <location>
        <begin position="1"/>
        <end position="27"/>
    </location>
</feature>
<proteinExistence type="predicted"/>
<reference evidence="2 3" key="1">
    <citation type="journal article" date="2008" name="Science">
        <title>The Physcomitrella genome reveals evolutionary insights into the conquest of land by plants.</title>
        <authorList>
            <person name="Rensing S."/>
            <person name="Lang D."/>
            <person name="Zimmer A."/>
            <person name="Terry A."/>
            <person name="Salamov A."/>
            <person name="Shapiro H."/>
            <person name="Nishiyama T."/>
            <person name="Perroud P.-F."/>
            <person name="Lindquist E."/>
            <person name="Kamisugi Y."/>
            <person name="Tanahashi T."/>
            <person name="Sakakibara K."/>
            <person name="Fujita T."/>
            <person name="Oishi K."/>
            <person name="Shin-I T."/>
            <person name="Kuroki Y."/>
            <person name="Toyoda A."/>
            <person name="Suzuki Y."/>
            <person name="Hashimoto A."/>
            <person name="Yamaguchi K."/>
            <person name="Sugano A."/>
            <person name="Kohara Y."/>
            <person name="Fujiyama A."/>
            <person name="Anterola A."/>
            <person name="Aoki S."/>
            <person name="Ashton N."/>
            <person name="Barbazuk W.B."/>
            <person name="Barker E."/>
            <person name="Bennetzen J."/>
            <person name="Bezanilla M."/>
            <person name="Blankenship R."/>
            <person name="Cho S.H."/>
            <person name="Dutcher S."/>
            <person name="Estelle M."/>
            <person name="Fawcett J.A."/>
            <person name="Gundlach H."/>
            <person name="Hanada K."/>
            <person name="Heyl A."/>
            <person name="Hicks K.A."/>
            <person name="Hugh J."/>
            <person name="Lohr M."/>
            <person name="Mayer K."/>
            <person name="Melkozernov A."/>
            <person name="Murata T."/>
            <person name="Nelson D."/>
            <person name="Pils B."/>
            <person name="Prigge M."/>
            <person name="Reiss B."/>
            <person name="Renner T."/>
            <person name="Rombauts S."/>
            <person name="Rushton P."/>
            <person name="Sanderfoot A."/>
            <person name="Schween G."/>
            <person name="Shiu S.-H."/>
            <person name="Stueber K."/>
            <person name="Theodoulou F.L."/>
            <person name="Tu H."/>
            <person name="Van de Peer Y."/>
            <person name="Verrier P.J."/>
            <person name="Waters E."/>
            <person name="Wood A."/>
            <person name="Yang L."/>
            <person name="Cove D."/>
            <person name="Cuming A."/>
            <person name="Hasebe M."/>
            <person name="Lucas S."/>
            <person name="Mishler D.B."/>
            <person name="Reski R."/>
            <person name="Grigoriev I."/>
            <person name="Quatrano R.S."/>
            <person name="Boore J.L."/>
        </authorList>
    </citation>
    <scope>NUCLEOTIDE SEQUENCE [LARGE SCALE GENOMIC DNA]</scope>
    <source>
        <strain evidence="2 3">cv. Gransden 2004</strain>
    </source>
</reference>
<feature type="region of interest" description="Disordered" evidence="1">
    <location>
        <begin position="71"/>
        <end position="105"/>
    </location>
</feature>
<dbReference type="AlphaFoldDB" id="A0A7I3ZPW5"/>
<sequence>MKRTHPLLNSPPSRFSQSSTLSPESNCHIPGDNIFQDARRNTYAYVSTKDTGCVCALLRMSLTRMQINALGAPKHPPLTKPRRSAADAQQEAQPASQSRDASYLPANKVAKPRTAVFSSTGPQCCRPIEDEIPCHLPLAKAHIACNL</sequence>
<dbReference type="EnsemblPlants" id="Pp3c27_8710V3.2">
    <property type="protein sequence ID" value="PAC:32951850.CDS.1"/>
    <property type="gene ID" value="Pp3c27_8710"/>
</dbReference>
<evidence type="ECO:0000313" key="3">
    <source>
        <dbReference type="Proteomes" id="UP000006727"/>
    </source>
</evidence>
<feature type="compositionally biased region" description="Polar residues" evidence="1">
    <location>
        <begin position="90"/>
        <end position="100"/>
    </location>
</feature>
<name>A0A7I3ZPW5_PHYPA</name>
<dbReference type="EMBL" id="ABEU02000027">
    <property type="status" value="NOT_ANNOTATED_CDS"/>
    <property type="molecule type" value="Genomic_DNA"/>
</dbReference>
<dbReference type="Proteomes" id="UP000006727">
    <property type="component" value="Chromosome 27"/>
</dbReference>
<protein>
    <submittedName>
        <fullName evidence="2">Uncharacterized protein</fullName>
    </submittedName>
</protein>
<reference evidence="2 3" key="2">
    <citation type="journal article" date="2018" name="Plant J.">
        <title>The Physcomitrella patens chromosome-scale assembly reveals moss genome structure and evolution.</title>
        <authorList>
            <person name="Lang D."/>
            <person name="Ullrich K.K."/>
            <person name="Murat F."/>
            <person name="Fuchs J."/>
            <person name="Jenkins J."/>
            <person name="Haas F.B."/>
            <person name="Piednoel M."/>
            <person name="Gundlach H."/>
            <person name="Van Bel M."/>
            <person name="Meyberg R."/>
            <person name="Vives C."/>
            <person name="Morata J."/>
            <person name="Symeonidi A."/>
            <person name="Hiss M."/>
            <person name="Muchero W."/>
            <person name="Kamisugi Y."/>
            <person name="Saleh O."/>
            <person name="Blanc G."/>
            <person name="Decker E.L."/>
            <person name="van Gessel N."/>
            <person name="Grimwood J."/>
            <person name="Hayes R.D."/>
            <person name="Graham S.W."/>
            <person name="Gunter L.E."/>
            <person name="McDaniel S.F."/>
            <person name="Hoernstein S.N.W."/>
            <person name="Larsson A."/>
            <person name="Li F.W."/>
            <person name="Perroud P.F."/>
            <person name="Phillips J."/>
            <person name="Ranjan P."/>
            <person name="Rokshar D.S."/>
            <person name="Rothfels C.J."/>
            <person name="Schneider L."/>
            <person name="Shu S."/>
            <person name="Stevenson D.W."/>
            <person name="Thummler F."/>
            <person name="Tillich M."/>
            <person name="Villarreal Aguilar J.C."/>
            <person name="Widiez T."/>
            <person name="Wong G.K."/>
            <person name="Wymore A."/>
            <person name="Zhang Y."/>
            <person name="Zimmer A.D."/>
            <person name="Quatrano R.S."/>
            <person name="Mayer K.F.X."/>
            <person name="Goodstein D."/>
            <person name="Casacuberta J.M."/>
            <person name="Vandepoele K."/>
            <person name="Reski R."/>
            <person name="Cuming A.C."/>
            <person name="Tuskan G.A."/>
            <person name="Maumus F."/>
            <person name="Salse J."/>
            <person name="Schmutz J."/>
            <person name="Rensing S.A."/>
        </authorList>
    </citation>
    <scope>NUCLEOTIDE SEQUENCE [LARGE SCALE GENOMIC DNA]</scope>
    <source>
        <strain evidence="2 3">cv. Gransden 2004</strain>
    </source>
</reference>